<dbReference type="RefSeq" id="WP_118779914.1">
    <property type="nucleotide sequence ID" value="NZ_CP020660.1"/>
</dbReference>
<sequence>MMRTTLKFFVLAVITLLSACGQQGPLYYPEYTPAQNSMPTNLNNM</sequence>
<keyword evidence="2 7" id="KW-0732">Signal</keyword>
<feature type="chain" id="PRO_5013149289" description="Lipoprotein" evidence="7">
    <location>
        <begin position="20"/>
        <end position="45"/>
    </location>
</feature>
<dbReference type="Proteomes" id="UP000218160">
    <property type="component" value="Chromosome 1"/>
</dbReference>
<keyword evidence="5" id="KW-0998">Cell outer membrane</keyword>
<dbReference type="GO" id="GO:0009279">
    <property type="term" value="C:cell outer membrane"/>
    <property type="evidence" value="ECO:0007669"/>
    <property type="project" value="UniProtKB-SubCell"/>
</dbReference>
<evidence type="ECO:0000256" key="4">
    <source>
        <dbReference type="ARBA" id="ARBA00023139"/>
    </source>
</evidence>
<dbReference type="PROSITE" id="PS51257">
    <property type="entry name" value="PROKAR_LIPOPROTEIN"/>
    <property type="match status" value="1"/>
</dbReference>
<protein>
    <recommendedName>
        <fullName evidence="10">Lipoprotein</fullName>
    </recommendedName>
</protein>
<dbReference type="Pfam" id="PF13627">
    <property type="entry name" value="LptM_cons"/>
    <property type="match status" value="1"/>
</dbReference>
<evidence type="ECO:0000256" key="3">
    <source>
        <dbReference type="ARBA" id="ARBA00023136"/>
    </source>
</evidence>
<dbReference type="EMBL" id="CP020660">
    <property type="protein sequence ID" value="ATF09284.1"/>
    <property type="molecule type" value="Genomic_DNA"/>
</dbReference>
<dbReference type="OrthoDB" id="8550022at2"/>
<name>A0A291B8F1_9GAMM</name>
<gene>
    <name evidence="8" type="ORF">BTN50_0772</name>
</gene>
<organism evidence="8 9">
    <name type="scientific">Candidatus Enterovibrio altilux</name>
    <dbReference type="NCBI Taxonomy" id="1927128"/>
    <lineage>
        <taxon>Bacteria</taxon>
        <taxon>Pseudomonadati</taxon>
        <taxon>Pseudomonadota</taxon>
        <taxon>Gammaproteobacteria</taxon>
        <taxon>Vibrionales</taxon>
        <taxon>Vibrionaceae</taxon>
        <taxon>Enterovibrio</taxon>
    </lineage>
</organism>
<feature type="signal peptide" evidence="7">
    <location>
        <begin position="1"/>
        <end position="19"/>
    </location>
</feature>
<evidence type="ECO:0008006" key="10">
    <source>
        <dbReference type="Google" id="ProtNLM"/>
    </source>
</evidence>
<keyword evidence="9" id="KW-1185">Reference proteome</keyword>
<dbReference type="NCBIfam" id="NF047847">
    <property type="entry name" value="SS_mature_LptM"/>
    <property type="match status" value="1"/>
</dbReference>
<comment type="subcellular location">
    <subcellularLocation>
        <location evidence="1">Cell outer membrane</location>
        <topology evidence="1">Lipid-anchor</topology>
    </subcellularLocation>
</comment>
<evidence type="ECO:0000256" key="6">
    <source>
        <dbReference type="ARBA" id="ARBA00023288"/>
    </source>
</evidence>
<keyword evidence="4" id="KW-0564">Palmitate</keyword>
<keyword evidence="3" id="KW-0472">Membrane</keyword>
<evidence type="ECO:0000256" key="1">
    <source>
        <dbReference type="ARBA" id="ARBA00004459"/>
    </source>
</evidence>
<evidence type="ECO:0000256" key="7">
    <source>
        <dbReference type="SAM" id="SignalP"/>
    </source>
</evidence>
<evidence type="ECO:0000313" key="8">
    <source>
        <dbReference type="EMBL" id="ATF09284.1"/>
    </source>
</evidence>
<proteinExistence type="predicted"/>
<keyword evidence="6" id="KW-0449">Lipoprotein</keyword>
<evidence type="ECO:0000256" key="2">
    <source>
        <dbReference type="ARBA" id="ARBA00022729"/>
    </source>
</evidence>
<evidence type="ECO:0000256" key="5">
    <source>
        <dbReference type="ARBA" id="ARBA00023237"/>
    </source>
</evidence>
<dbReference type="InterPro" id="IPR032831">
    <property type="entry name" value="LptM_cons"/>
</dbReference>
<accession>A0A291B8F1</accession>
<evidence type="ECO:0000313" key="9">
    <source>
        <dbReference type="Proteomes" id="UP000218160"/>
    </source>
</evidence>
<dbReference type="KEGG" id="elux:BTN50_0772"/>
<reference evidence="9" key="1">
    <citation type="submission" date="2017-04" db="EMBL/GenBank/DDBJ databases">
        <title>Genome evolution of the luminous symbionts of deep sea anglerfish.</title>
        <authorList>
            <person name="Hendry T.A."/>
        </authorList>
    </citation>
    <scope>NUCLEOTIDE SEQUENCE [LARGE SCALE GENOMIC DNA]</scope>
</reference>
<dbReference type="AlphaFoldDB" id="A0A291B8F1"/>